<keyword evidence="3" id="KW-0496">Mitochondrion</keyword>
<dbReference type="PANTHER" id="PTHR22602:SF0">
    <property type="entry name" value="TRANSFERASE CAF17, MITOCHONDRIAL-RELATED"/>
    <property type="match status" value="1"/>
</dbReference>
<dbReference type="InterPro" id="IPR027266">
    <property type="entry name" value="TrmE/GcvT-like"/>
</dbReference>
<dbReference type="InterPro" id="IPR045179">
    <property type="entry name" value="YgfZ/GcvT"/>
</dbReference>
<keyword evidence="6" id="KW-1185">Reference proteome</keyword>
<evidence type="ECO:0000256" key="4">
    <source>
        <dbReference type="ARBA" id="ARBA00093447"/>
    </source>
</evidence>
<organism evidence="5 6">
    <name type="scientific">Lachancea lanzarotensis</name>
    <dbReference type="NCBI Taxonomy" id="1245769"/>
    <lineage>
        <taxon>Eukaryota</taxon>
        <taxon>Fungi</taxon>
        <taxon>Dikarya</taxon>
        <taxon>Ascomycota</taxon>
        <taxon>Saccharomycotina</taxon>
        <taxon>Saccharomycetes</taxon>
        <taxon>Saccharomycetales</taxon>
        <taxon>Saccharomycetaceae</taxon>
        <taxon>Lachancea</taxon>
    </lineage>
</organism>
<protein>
    <submittedName>
        <fullName evidence="5">LALA0S01e18294g1_1</fullName>
    </submittedName>
</protein>
<dbReference type="InterPro" id="IPR017703">
    <property type="entry name" value="YgfZ/GCV_T_CS"/>
</dbReference>
<dbReference type="SUPFAM" id="SSF103025">
    <property type="entry name" value="Folate-binding domain"/>
    <property type="match status" value="1"/>
</dbReference>
<reference evidence="5 6" key="1">
    <citation type="submission" date="2014-12" db="EMBL/GenBank/DDBJ databases">
        <authorList>
            <person name="Neuveglise Cecile"/>
        </authorList>
    </citation>
    <scope>NUCLEOTIDE SEQUENCE [LARGE SCALE GENOMIC DNA]</scope>
    <source>
        <strain evidence="5 6">CBS 12615</strain>
    </source>
</reference>
<gene>
    <name evidence="5" type="ORF">LALA0_S01e18294g</name>
</gene>
<dbReference type="PANTHER" id="PTHR22602">
    <property type="entry name" value="TRANSFERASE CAF17, MITOCHONDRIAL-RELATED"/>
    <property type="match status" value="1"/>
</dbReference>
<dbReference type="GO" id="GO:0005759">
    <property type="term" value="C:mitochondrial matrix"/>
    <property type="evidence" value="ECO:0007669"/>
    <property type="project" value="UniProtKB-SubCell"/>
</dbReference>
<evidence type="ECO:0000256" key="2">
    <source>
        <dbReference type="ARBA" id="ARBA00022946"/>
    </source>
</evidence>
<dbReference type="EMBL" id="LN736360">
    <property type="protein sequence ID" value="CEP60759.1"/>
    <property type="molecule type" value="Genomic_DNA"/>
</dbReference>
<proteinExistence type="inferred from homology"/>
<evidence type="ECO:0000313" key="5">
    <source>
        <dbReference type="EMBL" id="CEP60759.1"/>
    </source>
</evidence>
<comment type="subcellular location">
    <subcellularLocation>
        <location evidence="1">Mitochondrion matrix</location>
    </subcellularLocation>
</comment>
<comment type="similarity">
    <text evidence="4">Belongs to the GcvT family. CAF17/IBA57 subfamily.</text>
</comment>
<dbReference type="NCBIfam" id="TIGR03317">
    <property type="entry name" value="ygfZ_signature"/>
    <property type="match status" value="1"/>
</dbReference>
<accession>A0A0C7N5N7</accession>
<dbReference type="Proteomes" id="UP000054304">
    <property type="component" value="Unassembled WGS sequence"/>
</dbReference>
<sequence>MTLANTLRLFKVASIRYASSHAQLRYCELSNKSFLHIRGPDAAKFLNGLVTSKMLPTYVKKNLTTIEVEDHEPSEFVAVKDFDTHRGNWGIFKEIGANGPYISRFAAYTALLNSKGKLMTDAIIYPTPLLIDTVESRKYPEYLIEVDSAIGDQLDHIFESHTLVSKVKSKMEPAGKLKSWYLSVSFPAGISDENPWLPNLITPMETVKAPEIALDYTRHLLTTFFQHHEHEVLGLFIDPRSTHLLYDSPENPLIFRVITTSSVADISDIFNAPELPFGFDIQKVTDVDVRSERYTHGYVDGLADFKQETVLPLELNFDFIPNAVSFDKGCYVGQELTARTFSTGVLRKRAVPVVLENWELLEGLETGKYLQIWDDNDAAVSPSVSGSSGPFATTTLNRKRRRPVGSLLCYEAERGVAILRNEQFQEAFELEKPPNLYIEAGTSLSRVSVIPQKPSWFEDWREDSNAG</sequence>
<evidence type="ECO:0000256" key="3">
    <source>
        <dbReference type="ARBA" id="ARBA00023128"/>
    </source>
</evidence>
<dbReference type="AlphaFoldDB" id="A0A0C7N5N7"/>
<evidence type="ECO:0000256" key="1">
    <source>
        <dbReference type="ARBA" id="ARBA00004305"/>
    </source>
</evidence>
<dbReference type="HOGENOM" id="CLU_007884_7_3_1"/>
<dbReference type="OrthoDB" id="191995at2759"/>
<dbReference type="GO" id="GO:0016226">
    <property type="term" value="P:iron-sulfur cluster assembly"/>
    <property type="evidence" value="ECO:0007669"/>
    <property type="project" value="TreeGrafter"/>
</dbReference>
<evidence type="ECO:0000313" key="6">
    <source>
        <dbReference type="Proteomes" id="UP000054304"/>
    </source>
</evidence>
<name>A0A0C7N5N7_9SACH</name>
<dbReference type="STRING" id="1245769.A0A0C7N5N7"/>
<dbReference type="RefSeq" id="XP_022627000.1">
    <property type="nucleotide sequence ID" value="XM_022774956.1"/>
</dbReference>
<dbReference type="Gene3D" id="3.30.1360.120">
    <property type="entry name" value="Probable tRNA modification gtpase trme, domain 1"/>
    <property type="match status" value="1"/>
</dbReference>
<keyword evidence="2" id="KW-0809">Transit peptide</keyword>
<dbReference type="Gene3D" id="2.40.30.160">
    <property type="match status" value="1"/>
</dbReference>
<dbReference type="GeneID" id="34684165"/>
<dbReference type="GO" id="GO:0051604">
    <property type="term" value="P:protein maturation"/>
    <property type="evidence" value="ECO:0007669"/>
    <property type="project" value="EnsemblFungi"/>
</dbReference>